<dbReference type="AlphaFoldDB" id="A0A564YBD8"/>
<evidence type="ECO:0000313" key="3">
    <source>
        <dbReference type="Proteomes" id="UP000321570"/>
    </source>
</evidence>
<dbReference type="PANTHER" id="PTHR10159:SF519">
    <property type="entry name" value="DUAL SPECIFICITY PROTEIN PHOSPHATASE MPK3"/>
    <property type="match status" value="1"/>
</dbReference>
<proteinExistence type="predicted"/>
<keyword evidence="1" id="KW-0904">Protein phosphatase</keyword>
<reference evidence="2 3" key="1">
    <citation type="submission" date="2019-07" db="EMBL/GenBank/DDBJ databases">
        <authorList>
            <person name="Jastrzebski P J."/>
            <person name="Paukszto L."/>
            <person name="Jastrzebski P J."/>
        </authorList>
    </citation>
    <scope>NUCLEOTIDE SEQUENCE [LARGE SCALE GENOMIC DNA]</scope>
    <source>
        <strain evidence="2 3">WMS-il1</strain>
    </source>
</reference>
<sequence length="78" mass="8966">SHPTKNDVRFLRENNINAILTVQSSALTDGCFSSFKKMFVLARDHEEEVLLNHFEDAFNFIDENIENGVLVHCHFGRS</sequence>
<organism evidence="2 3">
    <name type="scientific">Hymenolepis diminuta</name>
    <name type="common">Rat tapeworm</name>
    <dbReference type="NCBI Taxonomy" id="6216"/>
    <lineage>
        <taxon>Eukaryota</taxon>
        <taxon>Metazoa</taxon>
        <taxon>Spiralia</taxon>
        <taxon>Lophotrochozoa</taxon>
        <taxon>Platyhelminthes</taxon>
        <taxon>Cestoda</taxon>
        <taxon>Eucestoda</taxon>
        <taxon>Cyclophyllidea</taxon>
        <taxon>Hymenolepididae</taxon>
        <taxon>Hymenolepis</taxon>
    </lineage>
</organism>
<dbReference type="Proteomes" id="UP000321570">
    <property type="component" value="Unassembled WGS sequence"/>
</dbReference>
<keyword evidence="1" id="KW-0378">Hydrolase</keyword>
<dbReference type="Gene3D" id="3.90.190.10">
    <property type="entry name" value="Protein tyrosine phosphatase superfamily"/>
    <property type="match status" value="1"/>
</dbReference>
<name>A0A564YBD8_HYMDI</name>
<dbReference type="GO" id="GO:0004721">
    <property type="term" value="F:phosphoprotein phosphatase activity"/>
    <property type="evidence" value="ECO:0007669"/>
    <property type="project" value="UniProtKB-KW"/>
</dbReference>
<dbReference type="GO" id="GO:0005737">
    <property type="term" value="C:cytoplasm"/>
    <property type="evidence" value="ECO:0007669"/>
    <property type="project" value="TreeGrafter"/>
</dbReference>
<dbReference type="SUPFAM" id="SSF52799">
    <property type="entry name" value="(Phosphotyrosine protein) phosphatases II"/>
    <property type="match status" value="1"/>
</dbReference>
<evidence type="ECO:0000256" key="1">
    <source>
        <dbReference type="ARBA" id="ARBA00022912"/>
    </source>
</evidence>
<accession>A0A564YBD8</accession>
<feature type="non-terminal residue" evidence="2">
    <location>
        <position position="1"/>
    </location>
</feature>
<evidence type="ECO:0000313" key="2">
    <source>
        <dbReference type="EMBL" id="VUZ44595.1"/>
    </source>
</evidence>
<protein>
    <recommendedName>
        <fullName evidence="4">Tyrosine-protein phosphatase domain-containing protein</fullName>
    </recommendedName>
</protein>
<dbReference type="GO" id="GO:0043409">
    <property type="term" value="P:negative regulation of MAPK cascade"/>
    <property type="evidence" value="ECO:0007669"/>
    <property type="project" value="TreeGrafter"/>
</dbReference>
<dbReference type="CDD" id="cd14498">
    <property type="entry name" value="DSP"/>
    <property type="match status" value="1"/>
</dbReference>
<dbReference type="PANTHER" id="PTHR10159">
    <property type="entry name" value="DUAL SPECIFICITY PROTEIN PHOSPHATASE"/>
    <property type="match status" value="1"/>
</dbReference>
<evidence type="ECO:0008006" key="4">
    <source>
        <dbReference type="Google" id="ProtNLM"/>
    </source>
</evidence>
<gene>
    <name evidence="2" type="ORF">WMSIL1_LOCUS4793</name>
</gene>
<dbReference type="EMBL" id="CABIJS010000144">
    <property type="protein sequence ID" value="VUZ44595.1"/>
    <property type="molecule type" value="Genomic_DNA"/>
</dbReference>
<keyword evidence="3" id="KW-1185">Reference proteome</keyword>
<dbReference type="InterPro" id="IPR029021">
    <property type="entry name" value="Prot-tyrosine_phosphatase-like"/>
</dbReference>
<feature type="non-terminal residue" evidence="2">
    <location>
        <position position="78"/>
    </location>
</feature>